<dbReference type="InterPro" id="IPR042120">
    <property type="entry name" value="MutL_C_dimsub"/>
</dbReference>
<feature type="compositionally biased region" description="Acidic residues" evidence="3">
    <location>
        <begin position="553"/>
        <end position="597"/>
    </location>
</feature>
<keyword evidence="2" id="KW-0227">DNA damage</keyword>
<comment type="similarity">
    <text evidence="1">Belongs to the DNA mismatch repair MutL/HexB family.</text>
</comment>
<dbReference type="PANTHER" id="PTHR10073">
    <property type="entry name" value="DNA MISMATCH REPAIR PROTEIN MLH, PMS, MUTL"/>
    <property type="match status" value="1"/>
</dbReference>
<dbReference type="GO" id="GO:0005524">
    <property type="term" value="F:ATP binding"/>
    <property type="evidence" value="ECO:0007669"/>
    <property type="project" value="UniProtKB-KW"/>
</dbReference>
<dbReference type="Gene3D" id="3.30.1540.20">
    <property type="entry name" value="MutL, C-terminal domain, dimerisation subdomain"/>
    <property type="match status" value="1"/>
</dbReference>
<feature type="domain" description="DNA mismatch repair protein S5" evidence="5">
    <location>
        <begin position="219"/>
        <end position="352"/>
    </location>
</feature>
<dbReference type="SUPFAM" id="SSF54211">
    <property type="entry name" value="Ribosomal protein S5 domain 2-like"/>
    <property type="match status" value="1"/>
</dbReference>
<dbReference type="Pfam" id="PF13589">
    <property type="entry name" value="HATPase_c_3"/>
    <property type="match status" value="1"/>
</dbReference>
<name>A0ABR3GMV0_9PEZI</name>
<sequence>MAATIKLIERKSVHQIQSGQVIGDGLISVVKELVENSLDAHATSIEVRFKNCGLDAVEVVDNGSGIAPDNYESIALKHWTSKLTTYDDLDTVTTFGFRGEALSSLCALSDLHVITATASEAPKGTRLEFETSGKLKSRSVVAAQRGTTVVVENIFKTLPVRRKELERNVKREYTKVLGVLQAYAGVCVGVKFSVFNQPVKGRRTPVFATKGNPTTRENVANVFGAKTLVALVALDLQFEMKSTRRGGREMGSKEIKILGHISRPVVGEGRQAPDRQMFFVNGRPCILPQIARAFNEVYKTFNVTQSPFIFADLQMDTNAYDVNVSPDKRSILLHDQTELLESLKTSLITMFTNHEQTVPHAQLGGKLPSYKQLTLNRATPAAATPVKKLELYVSAGVGDAPPVDDPVDRVRQRDKAPPIYVMGVSAKLRDVTLNSQRQDKTPEPVELPLVLPSSTTDEVCADVVDLMDEETLPTPPSSHPILSYRSPRRRQETRATITIGDREPVMAGSSPPMPGLPNKRRKVTATRSVGLQQPKFSAGVLGRFAAPGTQVGMEEEEEVEDEDEDDDEVVVVEEEEEEKEEEEKEEEEKEEEDDMMMVDGVEVNEDLAEVFRDASQVEVMTVDGKEDKVVDTNVEAEPVAVDQERVNPLFLPNSELDSLLSDVEEATAEETTVEVEQEEGEAEEPFNVQEEEEDDFVDLTQSSLRAQQLLHEAEEVATQPTPKGLERAFQILEGSQALSTKNIVRFVPTSLARIRQQIKTLPASPRSRHYTSSGPTLTEDDASAEAQLNLTITKRDFFEMQVKGQFNRGFILATRANDLFIIDQHASDEKYNFETLQRDTVVQNQRLVVPKTLELMAMDEVVVAEHLAVFRKNGFVIEIDPDAPTGARCSLLTLPLSGNTVFGIKDLEELIHLVHERQGNCDTVRCSKVRSMFAMRACKKSTKVGKALTVKGMERIVRHMGELDKPWNCPHGRPTMRHLVELGSVAAWEERGEEGGRGLQWEGLGWENVMVARAMADSIE</sequence>
<evidence type="ECO:0000313" key="6">
    <source>
        <dbReference type="EMBL" id="KAL0637250.1"/>
    </source>
</evidence>
<dbReference type="CDD" id="cd16926">
    <property type="entry name" value="HATPase_MutL-MLH-PMS-like"/>
    <property type="match status" value="1"/>
</dbReference>
<evidence type="ECO:0000256" key="1">
    <source>
        <dbReference type="ARBA" id="ARBA00006082"/>
    </source>
</evidence>
<dbReference type="NCBIfam" id="TIGR00585">
    <property type="entry name" value="mutl"/>
    <property type="match status" value="1"/>
</dbReference>
<dbReference type="Pfam" id="PF08676">
    <property type="entry name" value="MutL_C"/>
    <property type="match status" value="1"/>
</dbReference>
<dbReference type="CDD" id="cd03484">
    <property type="entry name" value="MutL_Trans_hPMS_2_like"/>
    <property type="match status" value="1"/>
</dbReference>
<dbReference type="InterPro" id="IPR014790">
    <property type="entry name" value="MutL_C"/>
</dbReference>
<gene>
    <name evidence="6" type="primary">PMS1</name>
    <name evidence="6" type="ORF">Q9L58_003734</name>
</gene>
<keyword evidence="6" id="KW-0547">Nucleotide-binding</keyword>
<evidence type="ECO:0000259" key="5">
    <source>
        <dbReference type="SMART" id="SM01340"/>
    </source>
</evidence>
<dbReference type="Gene3D" id="3.30.565.10">
    <property type="entry name" value="Histidine kinase-like ATPase, C-terminal domain"/>
    <property type="match status" value="1"/>
</dbReference>
<dbReference type="SUPFAM" id="SSF118116">
    <property type="entry name" value="DNA mismatch repair protein MutL"/>
    <property type="match status" value="1"/>
</dbReference>
<feature type="domain" description="MutL C-terminal dimerisation" evidence="4">
    <location>
        <begin position="802"/>
        <end position="948"/>
    </location>
</feature>
<dbReference type="InterPro" id="IPR036890">
    <property type="entry name" value="HATPase_C_sf"/>
</dbReference>
<feature type="region of interest" description="Disordered" evidence="3">
    <location>
        <begin position="672"/>
        <end position="691"/>
    </location>
</feature>
<dbReference type="EMBL" id="JBBBZM010000037">
    <property type="protein sequence ID" value="KAL0637250.1"/>
    <property type="molecule type" value="Genomic_DNA"/>
</dbReference>
<keyword evidence="6" id="KW-0067">ATP-binding</keyword>
<feature type="region of interest" description="Disordered" evidence="3">
    <location>
        <begin position="548"/>
        <end position="597"/>
    </location>
</feature>
<dbReference type="Gene3D" id="3.30.1370.100">
    <property type="entry name" value="MutL, C-terminal domain, regulatory subdomain"/>
    <property type="match status" value="1"/>
</dbReference>
<evidence type="ECO:0000259" key="4">
    <source>
        <dbReference type="SMART" id="SM00853"/>
    </source>
</evidence>
<dbReference type="SMART" id="SM01340">
    <property type="entry name" value="DNA_mis_repair"/>
    <property type="match status" value="1"/>
</dbReference>
<dbReference type="Gene3D" id="3.30.230.10">
    <property type="match status" value="1"/>
</dbReference>
<dbReference type="Pfam" id="PF01119">
    <property type="entry name" value="DNA_mis_repair"/>
    <property type="match status" value="1"/>
</dbReference>
<evidence type="ECO:0000313" key="7">
    <source>
        <dbReference type="Proteomes" id="UP001447188"/>
    </source>
</evidence>
<dbReference type="PANTHER" id="PTHR10073:SF52">
    <property type="entry name" value="MISMATCH REPAIR ENDONUCLEASE PMS2"/>
    <property type="match status" value="1"/>
</dbReference>
<dbReference type="InterPro" id="IPR038973">
    <property type="entry name" value="MutL/Mlh/Pms-like"/>
</dbReference>
<dbReference type="InterPro" id="IPR014721">
    <property type="entry name" value="Ribsml_uS5_D2-typ_fold_subgr"/>
</dbReference>
<dbReference type="InterPro" id="IPR042121">
    <property type="entry name" value="MutL_C_regsub"/>
</dbReference>
<dbReference type="InterPro" id="IPR013507">
    <property type="entry name" value="DNA_mismatch_S5_2-like"/>
</dbReference>
<organism evidence="6 7">
    <name type="scientific">Discina gigas</name>
    <dbReference type="NCBI Taxonomy" id="1032678"/>
    <lineage>
        <taxon>Eukaryota</taxon>
        <taxon>Fungi</taxon>
        <taxon>Dikarya</taxon>
        <taxon>Ascomycota</taxon>
        <taxon>Pezizomycotina</taxon>
        <taxon>Pezizomycetes</taxon>
        <taxon>Pezizales</taxon>
        <taxon>Discinaceae</taxon>
        <taxon>Discina</taxon>
    </lineage>
</organism>
<dbReference type="SMART" id="SM00853">
    <property type="entry name" value="MutL_C"/>
    <property type="match status" value="1"/>
</dbReference>
<keyword evidence="7" id="KW-1185">Reference proteome</keyword>
<dbReference type="Proteomes" id="UP001447188">
    <property type="component" value="Unassembled WGS sequence"/>
</dbReference>
<feature type="region of interest" description="Disordered" evidence="3">
    <location>
        <begin position="469"/>
        <end position="491"/>
    </location>
</feature>
<dbReference type="InterPro" id="IPR020568">
    <property type="entry name" value="Ribosomal_Su5_D2-typ_SF"/>
</dbReference>
<dbReference type="SUPFAM" id="SSF55874">
    <property type="entry name" value="ATPase domain of HSP90 chaperone/DNA topoisomerase II/histidine kinase"/>
    <property type="match status" value="1"/>
</dbReference>
<proteinExistence type="inferred from homology"/>
<evidence type="ECO:0000256" key="2">
    <source>
        <dbReference type="ARBA" id="ARBA00022763"/>
    </source>
</evidence>
<reference evidence="6 7" key="1">
    <citation type="submission" date="2024-02" db="EMBL/GenBank/DDBJ databases">
        <title>Discinaceae phylogenomics.</title>
        <authorList>
            <person name="Dirks A.C."/>
            <person name="James T.Y."/>
        </authorList>
    </citation>
    <scope>NUCLEOTIDE SEQUENCE [LARGE SCALE GENOMIC DNA]</scope>
    <source>
        <strain evidence="6 7">ACD0624</strain>
    </source>
</reference>
<evidence type="ECO:0000256" key="3">
    <source>
        <dbReference type="SAM" id="MobiDB-lite"/>
    </source>
</evidence>
<protein>
    <submittedName>
        <fullName evidence="6">ATP-binding mismatch repair protein</fullName>
    </submittedName>
</protein>
<dbReference type="InterPro" id="IPR014762">
    <property type="entry name" value="DNA_mismatch_repair_CS"/>
</dbReference>
<dbReference type="InterPro" id="IPR002099">
    <property type="entry name" value="MutL/Mlh/PMS"/>
</dbReference>
<dbReference type="PROSITE" id="PS00058">
    <property type="entry name" value="DNA_MISMATCH_REPAIR_1"/>
    <property type="match status" value="1"/>
</dbReference>
<comment type="caution">
    <text evidence="6">The sequence shown here is derived from an EMBL/GenBank/DDBJ whole genome shotgun (WGS) entry which is preliminary data.</text>
</comment>
<dbReference type="InterPro" id="IPR037198">
    <property type="entry name" value="MutL_C_sf"/>
</dbReference>
<accession>A0ABR3GMV0</accession>